<evidence type="ECO:0000256" key="1">
    <source>
        <dbReference type="ARBA" id="ARBA00022491"/>
    </source>
</evidence>
<dbReference type="PROSITE" id="PS50977">
    <property type="entry name" value="HTH_TETR_2"/>
    <property type="match status" value="1"/>
</dbReference>
<proteinExistence type="predicted"/>
<dbReference type="AlphaFoldDB" id="A0AAC9MY50"/>
<accession>A0AAC9MY50</accession>
<dbReference type="InterPro" id="IPR009057">
    <property type="entry name" value="Homeodomain-like_sf"/>
</dbReference>
<dbReference type="Pfam" id="PF00440">
    <property type="entry name" value="TetR_N"/>
    <property type="match status" value="1"/>
</dbReference>
<dbReference type="Gene3D" id="1.10.357.10">
    <property type="entry name" value="Tetracycline Repressor, domain 2"/>
    <property type="match status" value="1"/>
</dbReference>
<dbReference type="GO" id="GO:0000976">
    <property type="term" value="F:transcription cis-regulatory region binding"/>
    <property type="evidence" value="ECO:0007669"/>
    <property type="project" value="TreeGrafter"/>
</dbReference>
<dbReference type="KEGG" id="ahm:TL08_09060"/>
<feature type="domain" description="HTH tetR-type" evidence="6">
    <location>
        <begin position="6"/>
        <end position="66"/>
    </location>
</feature>
<reference evidence="8" key="1">
    <citation type="submission" date="2016-03" db="EMBL/GenBank/DDBJ databases">
        <title>Complete genome sequence of the type strain Actinoalloteichus hymeniacidonis DSM 45092.</title>
        <authorList>
            <person name="Schaffert L."/>
            <person name="Albersmeier A."/>
            <person name="Winkler A."/>
            <person name="Kalinowski J."/>
            <person name="Zotchev S."/>
            <person name="Ruckert C."/>
        </authorList>
    </citation>
    <scope>NUCLEOTIDE SEQUENCE [LARGE SCALE GENOMIC DNA]</scope>
    <source>
        <strain evidence="8">HPA177(T) (DSM 45092(T))</strain>
    </source>
</reference>
<dbReference type="InterPro" id="IPR036271">
    <property type="entry name" value="Tet_transcr_reg_TetR-rel_C_sf"/>
</dbReference>
<evidence type="ECO:0000313" key="7">
    <source>
        <dbReference type="EMBL" id="AOS62627.1"/>
    </source>
</evidence>
<dbReference type="EMBL" id="CP014859">
    <property type="protein sequence ID" value="AOS62627.1"/>
    <property type="molecule type" value="Genomic_DNA"/>
</dbReference>
<dbReference type="PANTHER" id="PTHR30055">
    <property type="entry name" value="HTH-TYPE TRANSCRIPTIONAL REGULATOR RUTR"/>
    <property type="match status" value="1"/>
</dbReference>
<name>A0AAC9MY50_9PSEU</name>
<keyword evidence="1" id="KW-0678">Repressor</keyword>
<feature type="DNA-binding region" description="H-T-H motif" evidence="5">
    <location>
        <begin position="29"/>
        <end position="48"/>
    </location>
</feature>
<keyword evidence="8" id="KW-1185">Reference proteome</keyword>
<dbReference type="Proteomes" id="UP000095210">
    <property type="component" value="Chromosome"/>
</dbReference>
<dbReference type="InterPro" id="IPR050109">
    <property type="entry name" value="HTH-type_TetR-like_transc_reg"/>
</dbReference>
<organism evidence="7 8">
    <name type="scientific">Actinoalloteichus hymeniacidonis</name>
    <dbReference type="NCBI Taxonomy" id="340345"/>
    <lineage>
        <taxon>Bacteria</taxon>
        <taxon>Bacillati</taxon>
        <taxon>Actinomycetota</taxon>
        <taxon>Actinomycetes</taxon>
        <taxon>Pseudonocardiales</taxon>
        <taxon>Pseudonocardiaceae</taxon>
        <taxon>Actinoalloteichus</taxon>
    </lineage>
</organism>
<evidence type="ECO:0000256" key="3">
    <source>
        <dbReference type="ARBA" id="ARBA00023125"/>
    </source>
</evidence>
<evidence type="ECO:0000259" key="6">
    <source>
        <dbReference type="PROSITE" id="PS50977"/>
    </source>
</evidence>
<dbReference type="SUPFAM" id="SSF48498">
    <property type="entry name" value="Tetracyclin repressor-like, C-terminal domain"/>
    <property type="match status" value="1"/>
</dbReference>
<evidence type="ECO:0000256" key="2">
    <source>
        <dbReference type="ARBA" id="ARBA00023015"/>
    </source>
</evidence>
<keyword evidence="3 5" id="KW-0238">DNA-binding</keyword>
<protein>
    <submittedName>
        <fullName evidence="7">Transcriptional regulator, TetR family</fullName>
    </submittedName>
</protein>
<keyword evidence="2" id="KW-0805">Transcription regulation</keyword>
<dbReference type="SUPFAM" id="SSF46689">
    <property type="entry name" value="Homeodomain-like"/>
    <property type="match status" value="1"/>
</dbReference>
<evidence type="ECO:0000256" key="4">
    <source>
        <dbReference type="ARBA" id="ARBA00023163"/>
    </source>
</evidence>
<sequence>MVVDPVQRRRAVVEATLRLVAREGVEGASLRKVADEAGLNIGSVRHYFDNHDALLAAAAEEVGDRMGSRLAVHPPPEVRPASPAEAVATVARVVEELLPLDEAKHVEAIVLLEFMAAARRRPVLRPMSERMARDLRQVLHEVLTSVGVRDVDAETARLTALIGGLTTDVVYPHGSPTPARLRETLRFHLEQVIDRR</sequence>
<evidence type="ECO:0000313" key="8">
    <source>
        <dbReference type="Proteomes" id="UP000095210"/>
    </source>
</evidence>
<dbReference type="InterPro" id="IPR001647">
    <property type="entry name" value="HTH_TetR"/>
</dbReference>
<keyword evidence="4" id="KW-0804">Transcription</keyword>
<gene>
    <name evidence="7" type="ORF">TL08_09060</name>
</gene>
<dbReference type="Pfam" id="PF13977">
    <property type="entry name" value="TetR_C_6"/>
    <property type="match status" value="1"/>
</dbReference>
<evidence type="ECO:0000256" key="5">
    <source>
        <dbReference type="PROSITE-ProRule" id="PRU00335"/>
    </source>
</evidence>
<dbReference type="PANTHER" id="PTHR30055:SF234">
    <property type="entry name" value="HTH-TYPE TRANSCRIPTIONAL REGULATOR BETI"/>
    <property type="match status" value="1"/>
</dbReference>
<dbReference type="GO" id="GO:0003700">
    <property type="term" value="F:DNA-binding transcription factor activity"/>
    <property type="evidence" value="ECO:0007669"/>
    <property type="project" value="TreeGrafter"/>
</dbReference>
<dbReference type="InterPro" id="IPR039538">
    <property type="entry name" value="BetI_C"/>
</dbReference>